<dbReference type="Proteomes" id="UP000199568">
    <property type="component" value="Unassembled WGS sequence"/>
</dbReference>
<sequence length="53" mass="6169">MLNRIIAILLMAFTITVFNIQEINTYKSHDSKTLTIEDTIDSFKSQTTFRKIC</sequence>
<reference evidence="1 2" key="1">
    <citation type="submission" date="2016-10" db="EMBL/GenBank/DDBJ databases">
        <authorList>
            <person name="de Groot N.N."/>
        </authorList>
    </citation>
    <scope>NUCLEOTIDE SEQUENCE [LARGE SCALE GENOMIC DNA]</scope>
    <source>
        <strain evidence="1 2">DSM 18979</strain>
    </source>
</reference>
<dbReference type="RefSeq" id="WP_170834756.1">
    <property type="nucleotide sequence ID" value="NZ_FOHU01000007.1"/>
</dbReference>
<dbReference type="AlphaFoldDB" id="A0A1I0D6V0"/>
<organism evidence="1 2">
    <name type="scientific">Natronincola peptidivorans</name>
    <dbReference type="NCBI Taxonomy" id="426128"/>
    <lineage>
        <taxon>Bacteria</taxon>
        <taxon>Bacillati</taxon>
        <taxon>Bacillota</taxon>
        <taxon>Clostridia</taxon>
        <taxon>Peptostreptococcales</taxon>
        <taxon>Natronincolaceae</taxon>
        <taxon>Natronincola</taxon>
    </lineage>
</organism>
<dbReference type="EMBL" id="FOHU01000007">
    <property type="protein sequence ID" value="SET27906.1"/>
    <property type="molecule type" value="Genomic_DNA"/>
</dbReference>
<accession>A0A1I0D6V0</accession>
<keyword evidence="2" id="KW-1185">Reference proteome</keyword>
<protein>
    <submittedName>
        <fullName evidence="1">Uncharacterized protein</fullName>
    </submittedName>
</protein>
<evidence type="ECO:0000313" key="1">
    <source>
        <dbReference type="EMBL" id="SET27906.1"/>
    </source>
</evidence>
<name>A0A1I0D6V0_9FIRM</name>
<evidence type="ECO:0000313" key="2">
    <source>
        <dbReference type="Proteomes" id="UP000199568"/>
    </source>
</evidence>
<proteinExistence type="predicted"/>
<gene>
    <name evidence="1" type="ORF">SAMN05660297_01890</name>
</gene>